<evidence type="ECO:0000259" key="1">
    <source>
        <dbReference type="Pfam" id="PF22422"/>
    </source>
</evidence>
<dbReference type="InterPro" id="IPR012341">
    <property type="entry name" value="6hp_glycosidase-like_sf"/>
</dbReference>
<feature type="domain" description="Mannosylglycerate hydrolase MGH1-like glycoside hydrolase" evidence="1">
    <location>
        <begin position="126"/>
        <end position="311"/>
    </location>
</feature>
<dbReference type="EMBL" id="SNRY01005617">
    <property type="protein sequence ID" value="KAA6314510.1"/>
    <property type="molecule type" value="Genomic_DNA"/>
</dbReference>
<evidence type="ECO:0000313" key="2">
    <source>
        <dbReference type="EMBL" id="KAA6314510.1"/>
    </source>
</evidence>
<protein>
    <recommendedName>
        <fullName evidence="1">Mannosylglycerate hydrolase MGH1-like glycoside hydrolase domain-containing protein</fullName>
    </recommendedName>
</protein>
<dbReference type="SUPFAM" id="SSF48208">
    <property type="entry name" value="Six-hairpin glycosidases"/>
    <property type="match status" value="1"/>
</dbReference>
<sequence>MKNKLYLAFLILLLLITPCISKGDNGISVPDKSIISTSVVREYAKRFNQNDDELYVQFVPNSESADFLARNIPRFKCPDKQLEETYYFRWWTFRKYIKQTPEGYIITEFLPNVPWAGKYNDEIGSSMHHFNEGRWLHNREYLNSYALFAMRGGSNLRAYSCHVAHSLYNYFLVTGDDSHLKEFLPDFIQNFGEWEKARFDESKGLFWQIYGQDAMEVSICGEKSGNAAGYRAVINSYMIAEAKTIANIAKRFGNPAEDVFEKKATALQKKMLQTLWDKDAQFFKVIPKEENAGLCDARELHGYTPWCYNLAVENGHDGPFH</sequence>
<dbReference type="InterPro" id="IPR054491">
    <property type="entry name" value="MGH1-like_GH"/>
</dbReference>
<accession>A0A5J4Q0C8</accession>
<organism evidence="2">
    <name type="scientific">termite gut metagenome</name>
    <dbReference type="NCBI Taxonomy" id="433724"/>
    <lineage>
        <taxon>unclassified sequences</taxon>
        <taxon>metagenomes</taxon>
        <taxon>organismal metagenomes</taxon>
    </lineage>
</organism>
<dbReference type="Gene3D" id="1.50.10.10">
    <property type="match status" value="1"/>
</dbReference>
<gene>
    <name evidence="2" type="ORF">EZS27_034884</name>
</gene>
<dbReference type="AlphaFoldDB" id="A0A5J4Q0C8"/>
<comment type="caution">
    <text evidence="2">The sequence shown here is derived from an EMBL/GenBank/DDBJ whole genome shotgun (WGS) entry which is preliminary data.</text>
</comment>
<dbReference type="InterPro" id="IPR008928">
    <property type="entry name" value="6-hairpin_glycosidase_sf"/>
</dbReference>
<reference evidence="2" key="1">
    <citation type="submission" date="2019-03" db="EMBL/GenBank/DDBJ databases">
        <title>Single cell metagenomics reveals metabolic interactions within the superorganism composed of flagellate Streblomastix strix and complex community of Bacteroidetes bacteria on its surface.</title>
        <authorList>
            <person name="Treitli S.C."/>
            <person name="Kolisko M."/>
            <person name="Husnik F."/>
            <person name="Keeling P."/>
            <person name="Hampl V."/>
        </authorList>
    </citation>
    <scope>NUCLEOTIDE SEQUENCE</scope>
    <source>
        <strain evidence="2">STM</strain>
    </source>
</reference>
<dbReference type="Pfam" id="PF22422">
    <property type="entry name" value="MGH1-like_GH"/>
    <property type="match status" value="1"/>
</dbReference>
<name>A0A5J4Q0C8_9ZZZZ</name>
<dbReference type="GO" id="GO:0005975">
    <property type="term" value="P:carbohydrate metabolic process"/>
    <property type="evidence" value="ECO:0007669"/>
    <property type="project" value="InterPro"/>
</dbReference>
<proteinExistence type="predicted"/>